<organism evidence="2 3">
    <name type="scientific">Dreissena polymorpha</name>
    <name type="common">Zebra mussel</name>
    <name type="synonym">Mytilus polymorpha</name>
    <dbReference type="NCBI Taxonomy" id="45954"/>
    <lineage>
        <taxon>Eukaryota</taxon>
        <taxon>Metazoa</taxon>
        <taxon>Spiralia</taxon>
        <taxon>Lophotrochozoa</taxon>
        <taxon>Mollusca</taxon>
        <taxon>Bivalvia</taxon>
        <taxon>Autobranchia</taxon>
        <taxon>Heteroconchia</taxon>
        <taxon>Euheterodonta</taxon>
        <taxon>Imparidentia</taxon>
        <taxon>Neoheterodontei</taxon>
        <taxon>Myida</taxon>
        <taxon>Dreissenoidea</taxon>
        <taxon>Dreissenidae</taxon>
        <taxon>Dreissena</taxon>
    </lineage>
</organism>
<reference evidence="2" key="1">
    <citation type="journal article" date="2019" name="bioRxiv">
        <title>The Genome of the Zebra Mussel, Dreissena polymorpha: A Resource for Invasive Species Research.</title>
        <authorList>
            <person name="McCartney M.A."/>
            <person name="Auch B."/>
            <person name="Kono T."/>
            <person name="Mallez S."/>
            <person name="Zhang Y."/>
            <person name="Obille A."/>
            <person name="Becker A."/>
            <person name="Abrahante J.E."/>
            <person name="Garbe J."/>
            <person name="Badalamenti J.P."/>
            <person name="Herman A."/>
            <person name="Mangelson H."/>
            <person name="Liachko I."/>
            <person name="Sullivan S."/>
            <person name="Sone E.D."/>
            <person name="Koren S."/>
            <person name="Silverstein K.A.T."/>
            <person name="Beckman K.B."/>
            <person name="Gohl D.M."/>
        </authorList>
    </citation>
    <scope>NUCLEOTIDE SEQUENCE</scope>
    <source>
        <strain evidence="2">Duluth1</strain>
        <tissue evidence="2">Whole animal</tissue>
    </source>
</reference>
<evidence type="ECO:0000256" key="1">
    <source>
        <dbReference type="SAM" id="MobiDB-lite"/>
    </source>
</evidence>
<feature type="compositionally biased region" description="Polar residues" evidence="1">
    <location>
        <begin position="1"/>
        <end position="28"/>
    </location>
</feature>
<gene>
    <name evidence="2" type="ORF">DPMN_126350</name>
</gene>
<dbReference type="Proteomes" id="UP000828390">
    <property type="component" value="Unassembled WGS sequence"/>
</dbReference>
<feature type="compositionally biased region" description="Polar residues" evidence="1">
    <location>
        <begin position="85"/>
        <end position="94"/>
    </location>
</feature>
<feature type="region of interest" description="Disordered" evidence="1">
    <location>
        <begin position="82"/>
        <end position="102"/>
    </location>
</feature>
<protein>
    <submittedName>
        <fullName evidence="2">Uncharacterized protein</fullName>
    </submittedName>
</protein>
<keyword evidence="3" id="KW-1185">Reference proteome</keyword>
<evidence type="ECO:0000313" key="2">
    <source>
        <dbReference type="EMBL" id="KAH3824513.1"/>
    </source>
</evidence>
<dbReference type="EMBL" id="JAIWYP010000005">
    <property type="protein sequence ID" value="KAH3824513.1"/>
    <property type="molecule type" value="Genomic_DNA"/>
</dbReference>
<feature type="region of interest" description="Disordered" evidence="1">
    <location>
        <begin position="1"/>
        <end position="69"/>
    </location>
</feature>
<accession>A0A9D4GWX7</accession>
<proteinExistence type="predicted"/>
<evidence type="ECO:0000313" key="3">
    <source>
        <dbReference type="Proteomes" id="UP000828390"/>
    </source>
</evidence>
<reference evidence="2" key="2">
    <citation type="submission" date="2020-11" db="EMBL/GenBank/DDBJ databases">
        <authorList>
            <person name="McCartney M.A."/>
            <person name="Auch B."/>
            <person name="Kono T."/>
            <person name="Mallez S."/>
            <person name="Becker A."/>
            <person name="Gohl D.M."/>
            <person name="Silverstein K.A.T."/>
            <person name="Koren S."/>
            <person name="Bechman K.B."/>
            <person name="Herman A."/>
            <person name="Abrahante J.E."/>
            <person name="Garbe J."/>
        </authorList>
    </citation>
    <scope>NUCLEOTIDE SEQUENCE</scope>
    <source>
        <strain evidence="2">Duluth1</strain>
        <tissue evidence="2">Whole animal</tissue>
    </source>
</reference>
<name>A0A9D4GWX7_DREPO</name>
<sequence length="102" mass="10503">MPSLDTSGNTHSSQKSVPTLTPSGSSSRPAKKVEAKAVSQTENKKKPETRGIASSASSQSDSSLEKSVVKATRVASMKAACSEGANLNSLNNHQKGIVSKCA</sequence>
<dbReference type="AlphaFoldDB" id="A0A9D4GWX7"/>
<comment type="caution">
    <text evidence="2">The sequence shown here is derived from an EMBL/GenBank/DDBJ whole genome shotgun (WGS) entry which is preliminary data.</text>
</comment>